<reference evidence="9 10" key="1">
    <citation type="journal article" date="2016" name="Nat. Commun.">
        <title>Thousands of microbial genomes shed light on interconnected biogeochemical processes in an aquifer system.</title>
        <authorList>
            <person name="Anantharaman K."/>
            <person name="Brown C.T."/>
            <person name="Hug L.A."/>
            <person name="Sharon I."/>
            <person name="Castelle C.J."/>
            <person name="Probst A.J."/>
            <person name="Thomas B.C."/>
            <person name="Singh A."/>
            <person name="Wilkins M.J."/>
            <person name="Karaoz U."/>
            <person name="Brodie E.L."/>
            <person name="Williams K.H."/>
            <person name="Hubbard S.S."/>
            <person name="Banfield J.F."/>
        </authorList>
    </citation>
    <scope>NUCLEOTIDE SEQUENCE [LARGE SCALE GENOMIC DNA]</scope>
</reference>
<evidence type="ECO:0000313" key="10">
    <source>
        <dbReference type="Proteomes" id="UP000178526"/>
    </source>
</evidence>
<keyword evidence="2" id="KW-0645">Protease</keyword>
<dbReference type="GO" id="GO:0006465">
    <property type="term" value="P:signal peptide processing"/>
    <property type="evidence" value="ECO:0007669"/>
    <property type="project" value="UniProtKB-UniRule"/>
</dbReference>
<evidence type="ECO:0000256" key="6">
    <source>
        <dbReference type="NCBIfam" id="TIGR02228"/>
    </source>
</evidence>
<evidence type="ECO:0000256" key="4">
    <source>
        <dbReference type="ARBA" id="ARBA00022989"/>
    </source>
</evidence>
<keyword evidence="4 7" id="KW-1133">Transmembrane helix</keyword>
<dbReference type="GO" id="GO:0012505">
    <property type="term" value="C:endomembrane system"/>
    <property type="evidence" value="ECO:0007669"/>
    <property type="project" value="UniProtKB-SubCell"/>
</dbReference>
<protein>
    <recommendedName>
        <fullName evidence="6">Signal peptidase I</fullName>
        <ecNumber evidence="6">3.4.21.89</ecNumber>
    </recommendedName>
</protein>
<dbReference type="GO" id="GO:0004252">
    <property type="term" value="F:serine-type endopeptidase activity"/>
    <property type="evidence" value="ECO:0007669"/>
    <property type="project" value="UniProtKB-UniRule"/>
</dbReference>
<dbReference type="Proteomes" id="UP000178526">
    <property type="component" value="Unassembled WGS sequence"/>
</dbReference>
<evidence type="ECO:0000256" key="5">
    <source>
        <dbReference type="ARBA" id="ARBA00023136"/>
    </source>
</evidence>
<name>A0A1F7RP68_9BACT</name>
<gene>
    <name evidence="9" type="ORF">A2042_02345</name>
</gene>
<organism evidence="9 10">
    <name type="scientific">Candidatus Schekmanbacteria bacterium GWA2_38_11</name>
    <dbReference type="NCBI Taxonomy" id="1817876"/>
    <lineage>
        <taxon>Bacteria</taxon>
        <taxon>Candidatus Schekmaniibacteriota</taxon>
    </lineage>
</organism>
<dbReference type="CDD" id="cd06530">
    <property type="entry name" value="S26_SPase_I"/>
    <property type="match status" value="1"/>
</dbReference>
<keyword evidence="5 7" id="KW-0472">Membrane</keyword>
<keyword evidence="3 7" id="KW-0812">Transmembrane</keyword>
<dbReference type="EC" id="3.4.21.89" evidence="6"/>
<dbReference type="Pfam" id="PF00717">
    <property type="entry name" value="Peptidase_S24"/>
    <property type="match status" value="1"/>
</dbReference>
<evidence type="ECO:0000256" key="2">
    <source>
        <dbReference type="ARBA" id="ARBA00022670"/>
    </source>
</evidence>
<accession>A0A1F7RP68</accession>
<feature type="domain" description="Peptidase S24/S26A/S26B/S26C" evidence="8">
    <location>
        <begin position="15"/>
        <end position="71"/>
    </location>
</feature>
<evidence type="ECO:0000259" key="8">
    <source>
        <dbReference type="Pfam" id="PF00717"/>
    </source>
</evidence>
<dbReference type="InterPro" id="IPR001733">
    <property type="entry name" value="Peptidase_S26B"/>
</dbReference>
<dbReference type="Gene3D" id="2.10.109.10">
    <property type="entry name" value="Umud Fragment, subunit A"/>
    <property type="match status" value="1"/>
</dbReference>
<dbReference type="GO" id="GO:0009003">
    <property type="term" value="F:signal peptidase activity"/>
    <property type="evidence" value="ECO:0007669"/>
    <property type="project" value="UniProtKB-EC"/>
</dbReference>
<dbReference type="EMBL" id="MGDB01000004">
    <property type="protein sequence ID" value="OGL43355.1"/>
    <property type="molecule type" value="Genomic_DNA"/>
</dbReference>
<evidence type="ECO:0000256" key="7">
    <source>
        <dbReference type="SAM" id="Phobius"/>
    </source>
</evidence>
<comment type="caution">
    <text evidence="9">The sequence shown here is derived from an EMBL/GenBank/DDBJ whole genome shotgun (WGS) entry which is preliminary data.</text>
</comment>
<dbReference type="InterPro" id="IPR019533">
    <property type="entry name" value="Peptidase_S26"/>
</dbReference>
<dbReference type="NCBIfam" id="TIGR02228">
    <property type="entry name" value="sigpep_I_arch"/>
    <property type="match status" value="1"/>
</dbReference>
<evidence type="ECO:0000313" key="9">
    <source>
        <dbReference type="EMBL" id="OGL43355.1"/>
    </source>
</evidence>
<dbReference type="InterPro" id="IPR015927">
    <property type="entry name" value="Peptidase_S24_S26A/B/C"/>
</dbReference>
<sequence length="188" mass="21495">MVKEDISQIFIELWQEAGKSSLMRVSGNSMHPFIKDGSIITVSHISPEEVRIGDIGVFKLPDRLCVHRIIGFTNEKSDSFFLEKGDNFFNVNQVSIEKFIGKVVSIKSDEEIINLETPLRKFIFLAVGIYWSLIFSFYKNIIAIKDLLNIKSNFFTRNLSRTFAFFSKTIPMLLSRLVSLGSSEKKSK</sequence>
<keyword evidence="2" id="KW-0378">Hydrolase</keyword>
<evidence type="ECO:0000256" key="3">
    <source>
        <dbReference type="ARBA" id="ARBA00022692"/>
    </source>
</evidence>
<dbReference type="AlphaFoldDB" id="A0A1F7RP68"/>
<dbReference type="GO" id="GO:0016020">
    <property type="term" value="C:membrane"/>
    <property type="evidence" value="ECO:0007669"/>
    <property type="project" value="UniProtKB-UniRule"/>
</dbReference>
<dbReference type="SUPFAM" id="SSF51306">
    <property type="entry name" value="LexA/Signal peptidase"/>
    <property type="match status" value="1"/>
</dbReference>
<evidence type="ECO:0000256" key="1">
    <source>
        <dbReference type="ARBA" id="ARBA00004308"/>
    </source>
</evidence>
<comment type="subcellular location">
    <subcellularLocation>
        <location evidence="1">Endomembrane system</location>
    </subcellularLocation>
</comment>
<feature type="transmembrane region" description="Helical" evidence="7">
    <location>
        <begin position="122"/>
        <end position="142"/>
    </location>
</feature>
<proteinExistence type="predicted"/>
<dbReference type="InterPro" id="IPR036286">
    <property type="entry name" value="LexA/Signal_pep-like_sf"/>
</dbReference>